<dbReference type="Proteomes" id="UP000440004">
    <property type="component" value="Unassembled WGS sequence"/>
</dbReference>
<gene>
    <name evidence="2" type="ORF">GC105_10545</name>
</gene>
<dbReference type="EMBL" id="WHNX01000015">
    <property type="protein sequence ID" value="MPW26227.1"/>
    <property type="molecule type" value="Genomic_DNA"/>
</dbReference>
<comment type="caution">
    <text evidence="2">The sequence shown here is derived from an EMBL/GenBank/DDBJ whole genome shotgun (WGS) entry which is preliminary data.</text>
</comment>
<sequence length="158" mass="18291">MGKYEKLLNEAENKVIVIEKYFKSDAKGLCKGRKVGISKAIQTSHEKVCILAEELGHYYTTCGEIIDQSILDNRRQERRARAWAYEKLVPISSFINAYERRLQGRHELAELLDVTEDFINEALEHYKGKYGLYINMGEYTIMFEPLHVIKKIRGGMDG</sequence>
<dbReference type="InterPro" id="IPR010359">
    <property type="entry name" value="IrrE_HExxH"/>
</dbReference>
<evidence type="ECO:0000259" key="1">
    <source>
        <dbReference type="Pfam" id="PF06114"/>
    </source>
</evidence>
<reference evidence="2 3" key="1">
    <citation type="submission" date="2019-10" db="EMBL/GenBank/DDBJ databases">
        <title>Alkalibaculum tamaniensis sp.nov., a new alkaliphilic acetogen, isolated on methoxylated aromatics from a mud volcano.</title>
        <authorList>
            <person name="Khomyakova M.A."/>
            <person name="Merkel A.Y."/>
            <person name="Bonch-Osmolovskaya E.A."/>
            <person name="Slobodkin A.I."/>
        </authorList>
    </citation>
    <scope>NUCLEOTIDE SEQUENCE [LARGE SCALE GENOMIC DNA]</scope>
    <source>
        <strain evidence="2 3">M08DMB</strain>
    </source>
</reference>
<keyword evidence="3" id="KW-1185">Reference proteome</keyword>
<dbReference type="AlphaFoldDB" id="A0A6A7KAL1"/>
<evidence type="ECO:0000313" key="3">
    <source>
        <dbReference type="Proteomes" id="UP000440004"/>
    </source>
</evidence>
<feature type="domain" description="IrrE N-terminal-like" evidence="1">
    <location>
        <begin position="32"/>
        <end position="123"/>
    </location>
</feature>
<dbReference type="RefSeq" id="WP_152804530.1">
    <property type="nucleotide sequence ID" value="NZ_WHNX01000015.1"/>
</dbReference>
<name>A0A6A7KAL1_9FIRM</name>
<dbReference type="Pfam" id="PF06114">
    <property type="entry name" value="Peptidase_M78"/>
    <property type="match status" value="1"/>
</dbReference>
<protein>
    <submittedName>
        <fullName evidence="2">ImmA/IrrE family metallo-endopeptidase</fullName>
    </submittedName>
</protein>
<organism evidence="2 3">
    <name type="scientific">Alkalibaculum sporogenes</name>
    <dbReference type="NCBI Taxonomy" id="2655001"/>
    <lineage>
        <taxon>Bacteria</taxon>
        <taxon>Bacillati</taxon>
        <taxon>Bacillota</taxon>
        <taxon>Clostridia</taxon>
        <taxon>Eubacteriales</taxon>
        <taxon>Eubacteriaceae</taxon>
        <taxon>Alkalibaculum</taxon>
    </lineage>
</organism>
<proteinExistence type="predicted"/>
<accession>A0A6A7KAL1</accession>
<evidence type="ECO:0000313" key="2">
    <source>
        <dbReference type="EMBL" id="MPW26227.1"/>
    </source>
</evidence>